<protein>
    <recommendedName>
        <fullName evidence="2">Clr5 domain-containing protein</fullName>
    </recommendedName>
</protein>
<feature type="compositionally biased region" description="Polar residues" evidence="1">
    <location>
        <begin position="12"/>
        <end position="22"/>
    </location>
</feature>
<feature type="region of interest" description="Disordered" evidence="1">
    <location>
        <begin position="51"/>
        <end position="74"/>
    </location>
</feature>
<feature type="region of interest" description="Disordered" evidence="1">
    <location>
        <begin position="227"/>
        <end position="252"/>
    </location>
</feature>
<dbReference type="InterPro" id="IPR011990">
    <property type="entry name" value="TPR-like_helical_dom_sf"/>
</dbReference>
<reference evidence="3 4" key="1">
    <citation type="submission" date="2014-02" db="EMBL/GenBank/DDBJ databases">
        <title>The genome sequence of Colletotrichum nymphaeae SA-01.</title>
        <authorList>
            <person name="Baroncelli R."/>
            <person name="Thon M.R."/>
        </authorList>
    </citation>
    <scope>NUCLEOTIDE SEQUENCE [LARGE SCALE GENOMIC DNA]</scope>
    <source>
        <strain evidence="3 4">SA-01</strain>
    </source>
</reference>
<dbReference type="Gene3D" id="1.25.40.10">
    <property type="entry name" value="Tetratricopeptide repeat domain"/>
    <property type="match status" value="1"/>
</dbReference>
<dbReference type="EMBL" id="JEMN01001102">
    <property type="protein sequence ID" value="KXH48083.1"/>
    <property type="molecule type" value="Genomic_DNA"/>
</dbReference>
<dbReference type="PANTHER" id="PTHR38788">
    <property type="entry name" value="CLR5 DOMAIN-CONTAINING PROTEIN"/>
    <property type="match status" value="1"/>
</dbReference>
<dbReference type="Proteomes" id="UP000070054">
    <property type="component" value="Unassembled WGS sequence"/>
</dbReference>
<evidence type="ECO:0000256" key="1">
    <source>
        <dbReference type="SAM" id="MobiDB-lite"/>
    </source>
</evidence>
<name>A0A135TIS6_9PEZI</name>
<dbReference type="PANTHER" id="PTHR38788:SF3">
    <property type="entry name" value="CLR5 DOMAIN-CONTAINING PROTEIN"/>
    <property type="match status" value="1"/>
</dbReference>
<sequence>MDPFPGLEHNANAWSSTPQNQNVSEPQFHQLWYHHQPQQIRLELPPAMWQPQNGVSLNNSTVENRSPQGKRRKHNSLNWDLHQSELKQLYLNEDKTLAETMKVMKERHNFDASTKLYKLQFKKWEWHKNLPATHSRFMVEKARKRKHEENKDTVFTYGNQTWDRNKYATLSRNYSTPADVHYRTPKQIDFTSVEESHHGDESAAGLSYDVSDEDSDVPMYLRGDYDASSDLEFSSDDEEGQSDDSDGVGIPLLRSNGLTRDGLLSLLSSARRHIQEGRMIEAEQSYLQASQAFSDVMGRTNHETLSVKYELANFYAQHQRTADADDIIDTITSEHIKEWGYRHDRTQKHILHTVELLETWGRSADALGILSHSNEIIDKLNHRRRRCKRGSRTHNEATQSQRLGPVHDLQQITQEITEECSLATLEHGISVAKTNVIAKNRASEGLLLAILQHCIKHPQGLYLRRVQAMAELLSLYTKLGETDVHEPYFVSAEDTLKGVWNDYDWDKERFQSIELLEASMQLALNILRGGFKGIAQRIFLRVDDKAKSLFGHDDERTIWILITIGLAYQSNSTWDHAREWFEGAFAAALASDRWDEEDGIVRSLQNAMDKRHFSYLSDEGRPYKTIFGVSGISVRPGRLHLS</sequence>
<evidence type="ECO:0000313" key="3">
    <source>
        <dbReference type="EMBL" id="KXH48083.1"/>
    </source>
</evidence>
<feature type="region of interest" description="Disordered" evidence="1">
    <location>
        <begin position="1"/>
        <end position="22"/>
    </location>
</feature>
<organism evidence="3 4">
    <name type="scientific">Colletotrichum nymphaeae SA-01</name>
    <dbReference type="NCBI Taxonomy" id="1460502"/>
    <lineage>
        <taxon>Eukaryota</taxon>
        <taxon>Fungi</taxon>
        <taxon>Dikarya</taxon>
        <taxon>Ascomycota</taxon>
        <taxon>Pezizomycotina</taxon>
        <taxon>Sordariomycetes</taxon>
        <taxon>Hypocreomycetidae</taxon>
        <taxon>Glomerellales</taxon>
        <taxon>Glomerellaceae</taxon>
        <taxon>Colletotrichum</taxon>
        <taxon>Colletotrichum acutatum species complex</taxon>
    </lineage>
</organism>
<evidence type="ECO:0000313" key="4">
    <source>
        <dbReference type="Proteomes" id="UP000070054"/>
    </source>
</evidence>
<dbReference type="InterPro" id="IPR025676">
    <property type="entry name" value="Clr5_dom"/>
</dbReference>
<evidence type="ECO:0000259" key="2">
    <source>
        <dbReference type="Pfam" id="PF14420"/>
    </source>
</evidence>
<proteinExistence type="predicted"/>
<accession>A0A135TIS6</accession>
<dbReference type="Pfam" id="PF14420">
    <property type="entry name" value="Clr5"/>
    <property type="match status" value="1"/>
</dbReference>
<feature type="region of interest" description="Disordered" evidence="1">
    <location>
        <begin position="192"/>
        <end position="212"/>
    </location>
</feature>
<keyword evidence="4" id="KW-1185">Reference proteome</keyword>
<feature type="compositionally biased region" description="Acidic residues" evidence="1">
    <location>
        <begin position="227"/>
        <end position="246"/>
    </location>
</feature>
<feature type="compositionally biased region" description="Polar residues" evidence="1">
    <location>
        <begin position="51"/>
        <end position="67"/>
    </location>
</feature>
<feature type="domain" description="Clr5" evidence="2">
    <location>
        <begin position="78"/>
        <end position="128"/>
    </location>
</feature>
<gene>
    <name evidence="3" type="ORF">CNYM01_11608</name>
</gene>
<comment type="caution">
    <text evidence="3">The sequence shown here is derived from an EMBL/GenBank/DDBJ whole genome shotgun (WGS) entry which is preliminary data.</text>
</comment>
<dbReference type="AlphaFoldDB" id="A0A135TIS6"/>